<accession>Q98RA8</accession>
<dbReference type="EMBL" id="AL445563">
    <property type="protein sequence ID" value="CAC13275.1"/>
    <property type="molecule type" value="Genomic_DNA"/>
</dbReference>
<proteinExistence type="predicted"/>
<keyword evidence="2" id="KW-1185">Reference proteome</keyword>
<dbReference type="HOGENOM" id="CLU_2991919_0_0_14"/>
<dbReference type="PIR" id="F90524">
    <property type="entry name" value="F90524"/>
</dbReference>
<sequence>MKPIHFPSKINCSLNQSVKESKNPKIIGIIKTIEKIIIAGKTITQKVFLLYILALSY</sequence>
<dbReference type="KEGG" id="mpu:MYPU_1020"/>
<dbReference type="Proteomes" id="UP000000528">
    <property type="component" value="Chromosome"/>
</dbReference>
<gene>
    <name evidence="1" type="ordered locus">MYPU_1020</name>
</gene>
<organism evidence="2">
    <name type="scientific">Mycoplasmopsis pulmonis (strain UAB CTIP)</name>
    <name type="common">Mycoplasma pulmonis</name>
    <dbReference type="NCBI Taxonomy" id="272635"/>
    <lineage>
        <taxon>Bacteria</taxon>
        <taxon>Bacillati</taxon>
        <taxon>Mycoplasmatota</taxon>
        <taxon>Mycoplasmoidales</taxon>
        <taxon>Metamycoplasmataceae</taxon>
        <taxon>Mycoplasmopsis</taxon>
    </lineage>
</organism>
<evidence type="ECO:0000313" key="2">
    <source>
        <dbReference type="Proteomes" id="UP000000528"/>
    </source>
</evidence>
<reference evidence="1 2" key="1">
    <citation type="journal article" date="2001" name="Nucleic Acids Res.">
        <title>The complete genome sequence of the murine respiratory pathogen Mycoplasma pulmonis.</title>
        <authorList>
            <person name="Chambaud I."/>
            <person name="Heilig R."/>
            <person name="Ferris S."/>
            <person name="Barbe V."/>
            <person name="Samson D."/>
            <person name="Galisson F."/>
            <person name="Moszer I."/>
            <person name="Dybvig K."/>
            <person name="Wroblewski H."/>
            <person name="Viari A."/>
            <person name="Rocha E.P.C."/>
            <person name="Blanchard A."/>
        </authorList>
    </citation>
    <scope>NUCLEOTIDE SEQUENCE [LARGE SCALE GENOMIC DNA]</scope>
    <source>
        <strain evidence="1 2">UAB CTIP</strain>
    </source>
</reference>
<protein>
    <submittedName>
        <fullName evidence="1">Uncharacterized protein</fullName>
    </submittedName>
</protein>
<dbReference type="AlphaFoldDB" id="Q98RA8"/>
<evidence type="ECO:0000313" key="1">
    <source>
        <dbReference type="EMBL" id="CAC13275.1"/>
    </source>
</evidence>
<name>Q98RA8_MYCPU</name>